<dbReference type="EMBL" id="NPEX01000011">
    <property type="protein sequence ID" value="RAI45620.1"/>
    <property type="molecule type" value="Genomic_DNA"/>
</dbReference>
<dbReference type="InterPro" id="IPR015000">
    <property type="entry name" value="EipB-like"/>
</dbReference>
<name>A0A327L3F8_9BRAD</name>
<evidence type="ECO:0000313" key="2">
    <source>
        <dbReference type="Proteomes" id="UP000249130"/>
    </source>
</evidence>
<reference evidence="1 2" key="1">
    <citation type="submission" date="2017-07" db="EMBL/GenBank/DDBJ databases">
        <title>Draft Genome Sequences of Select Purple Nonsulfur Bacteria.</title>
        <authorList>
            <person name="Lasarre B."/>
            <person name="Mckinlay J.B."/>
        </authorList>
    </citation>
    <scope>NUCLEOTIDE SEQUENCE [LARGE SCALE GENOMIC DNA]</scope>
    <source>
        <strain evidence="1 2">DSM 5909</strain>
    </source>
</reference>
<proteinExistence type="predicted"/>
<sequence>MDLGSLGQSHARLAFTAALVTAGLIAIPAPSAGAAPGLVSHRAVYDLKLVKSQGKRSLQSVRGRILYDFTGNACDGWVLQFRQVSELDNGEGKVAVSDLRASTWEEANAKSFRFNSQNYVNERPGDMVDGKAMRGDGKVSVSLAKPKDTEFDLDAGMVFPTEHMRRVLDAAREGKTLLELPVYDGSENGQKAYNTLTVIGQPISPENRAEGDATVGQAALDGLKRWPVTISYFDRAASGQGEQTPVYSIGFQLYENGVSRALRLDYGDFVISGEMSQLDIKPDRACP</sequence>
<accession>A0A327L3F8</accession>
<protein>
    <recommendedName>
        <fullName evidence="3">ATP-binding protein</fullName>
    </recommendedName>
</protein>
<dbReference type="OrthoDB" id="9815514at2"/>
<dbReference type="RefSeq" id="WP_111417546.1">
    <property type="nucleotide sequence ID" value="NZ_NPEX01000011.1"/>
</dbReference>
<gene>
    <name evidence="1" type="ORF">CH341_02970</name>
</gene>
<dbReference type="AlphaFoldDB" id="A0A327L3F8"/>
<keyword evidence="2" id="KW-1185">Reference proteome</keyword>
<comment type="caution">
    <text evidence="1">The sequence shown here is derived from an EMBL/GenBank/DDBJ whole genome shotgun (WGS) entry which is preliminary data.</text>
</comment>
<dbReference type="Proteomes" id="UP000249130">
    <property type="component" value="Unassembled WGS sequence"/>
</dbReference>
<evidence type="ECO:0000313" key="1">
    <source>
        <dbReference type="EMBL" id="RAI45620.1"/>
    </source>
</evidence>
<organism evidence="1 2">
    <name type="scientific">Rhodoplanes roseus</name>
    <dbReference type="NCBI Taxonomy" id="29409"/>
    <lineage>
        <taxon>Bacteria</taxon>
        <taxon>Pseudomonadati</taxon>
        <taxon>Pseudomonadota</taxon>
        <taxon>Alphaproteobacteria</taxon>
        <taxon>Hyphomicrobiales</taxon>
        <taxon>Nitrobacteraceae</taxon>
        <taxon>Rhodoplanes</taxon>
    </lineage>
</organism>
<dbReference type="Pfam" id="PF08904">
    <property type="entry name" value="EipB_like"/>
    <property type="match status" value="1"/>
</dbReference>
<evidence type="ECO:0008006" key="3">
    <source>
        <dbReference type="Google" id="ProtNLM"/>
    </source>
</evidence>